<keyword evidence="3" id="KW-1185">Reference proteome</keyword>
<evidence type="ECO:0000256" key="1">
    <source>
        <dbReference type="SAM" id="MobiDB-lite"/>
    </source>
</evidence>
<dbReference type="EMBL" id="JABWUV010000038">
    <property type="protein sequence ID" value="KAF6270785.1"/>
    <property type="molecule type" value="Genomic_DNA"/>
</dbReference>
<sequence length="208" mass="21972">MIRQNHGLAASCRPRTGDQTCNPGLCPDQESHRDLLAPRLTLSHGATPARPLLNLPFFAEAHPSRPRWLCSSPSGFRSMERGPSKAVVVSGSLSTAQPCAGSGPVPRRLAKPSRPGSPGEGGHVGPRRRGTLLGATPLYQPAWLTWSRPQVLCWPTSAPGSFQTRLDPGWASCGRVGSWTGTRPCAQSCSLSDGLQGSEGLVPPTPAK</sequence>
<dbReference type="AlphaFoldDB" id="A0A7J7R4A8"/>
<reference evidence="2 3" key="1">
    <citation type="journal article" date="2020" name="Nature">
        <title>Six reference-quality genomes reveal evolution of bat adaptations.</title>
        <authorList>
            <person name="Jebb D."/>
            <person name="Huang Z."/>
            <person name="Pippel M."/>
            <person name="Hughes G.M."/>
            <person name="Lavrichenko K."/>
            <person name="Devanna P."/>
            <person name="Winkler S."/>
            <person name="Jermiin L.S."/>
            <person name="Skirmuntt E.C."/>
            <person name="Katzourakis A."/>
            <person name="Burkitt-Gray L."/>
            <person name="Ray D.A."/>
            <person name="Sullivan K.A.M."/>
            <person name="Roscito J.G."/>
            <person name="Kirilenko B.M."/>
            <person name="Davalos L.M."/>
            <person name="Corthals A.P."/>
            <person name="Power M.L."/>
            <person name="Jones G."/>
            <person name="Ransome R.D."/>
            <person name="Dechmann D.K.N."/>
            <person name="Locatelli A.G."/>
            <person name="Puechmaille S.J."/>
            <person name="Fedrigo O."/>
            <person name="Jarvis E.D."/>
            <person name="Hiller M."/>
            <person name="Vernes S.C."/>
            <person name="Myers E.W."/>
            <person name="Teeling E.C."/>
        </authorList>
    </citation>
    <scope>NUCLEOTIDE SEQUENCE [LARGE SCALE GENOMIC DNA]</scope>
    <source>
        <strain evidence="2">MMyoMyo1</strain>
        <tissue evidence="2">Flight muscle</tissue>
    </source>
</reference>
<accession>A0A7J7R4A8</accession>
<evidence type="ECO:0000313" key="3">
    <source>
        <dbReference type="Proteomes" id="UP000527355"/>
    </source>
</evidence>
<name>A0A7J7R4A8_MYOMY</name>
<proteinExistence type="predicted"/>
<gene>
    <name evidence="2" type="ORF">mMyoMyo1_010914</name>
</gene>
<comment type="caution">
    <text evidence="2">The sequence shown here is derived from an EMBL/GenBank/DDBJ whole genome shotgun (WGS) entry which is preliminary data.</text>
</comment>
<evidence type="ECO:0000313" key="2">
    <source>
        <dbReference type="EMBL" id="KAF6270785.1"/>
    </source>
</evidence>
<protein>
    <submittedName>
        <fullName evidence="2">Uncharacterized protein</fullName>
    </submittedName>
</protein>
<dbReference type="Proteomes" id="UP000527355">
    <property type="component" value="Unassembled WGS sequence"/>
</dbReference>
<organism evidence="2 3">
    <name type="scientific">Myotis myotis</name>
    <name type="common">Greater mouse-eared bat</name>
    <name type="synonym">Vespertilio myotis</name>
    <dbReference type="NCBI Taxonomy" id="51298"/>
    <lineage>
        <taxon>Eukaryota</taxon>
        <taxon>Metazoa</taxon>
        <taxon>Chordata</taxon>
        <taxon>Craniata</taxon>
        <taxon>Vertebrata</taxon>
        <taxon>Euteleostomi</taxon>
        <taxon>Mammalia</taxon>
        <taxon>Eutheria</taxon>
        <taxon>Laurasiatheria</taxon>
        <taxon>Chiroptera</taxon>
        <taxon>Yangochiroptera</taxon>
        <taxon>Vespertilionidae</taxon>
        <taxon>Myotis</taxon>
    </lineage>
</organism>
<feature type="region of interest" description="Disordered" evidence="1">
    <location>
        <begin position="94"/>
        <end position="132"/>
    </location>
</feature>